<dbReference type="RefSeq" id="WP_378154026.1">
    <property type="nucleotide sequence ID" value="NZ_JBHSEC010000014.1"/>
</dbReference>
<dbReference type="Proteomes" id="UP001595817">
    <property type="component" value="Unassembled WGS sequence"/>
</dbReference>
<comment type="caution">
    <text evidence="1">The sequence shown here is derived from an EMBL/GenBank/DDBJ whole genome shotgun (WGS) entry which is preliminary data.</text>
</comment>
<protein>
    <submittedName>
        <fullName evidence="1">Uncharacterized protein</fullName>
    </submittedName>
</protein>
<gene>
    <name evidence="1" type="ORF">ACFOZY_07780</name>
</gene>
<keyword evidence="2" id="KW-1185">Reference proteome</keyword>
<sequence>MIGRDLFKYLLSALLMIGLMFGESTTLANTNGNNATGNVLPNESYNAMNGQLSPFQIESL</sequence>
<accession>A0ABV8X5I9</accession>
<reference evidence="2" key="1">
    <citation type="journal article" date="2019" name="Int. J. Syst. Evol. Microbiol.">
        <title>The Global Catalogue of Microorganisms (GCM) 10K type strain sequencing project: providing services to taxonomists for standard genome sequencing and annotation.</title>
        <authorList>
            <consortium name="The Broad Institute Genomics Platform"/>
            <consortium name="The Broad Institute Genome Sequencing Center for Infectious Disease"/>
            <person name="Wu L."/>
            <person name="Ma J."/>
        </authorList>
    </citation>
    <scope>NUCLEOTIDE SEQUENCE [LARGE SCALE GENOMIC DNA]</scope>
    <source>
        <strain evidence="2">CCUG 59778</strain>
    </source>
</reference>
<evidence type="ECO:0000313" key="1">
    <source>
        <dbReference type="EMBL" id="MFC4410319.1"/>
    </source>
</evidence>
<proteinExistence type="predicted"/>
<organism evidence="1 2">
    <name type="scientific">Chungangia koreensis</name>
    <dbReference type="NCBI Taxonomy" id="752657"/>
    <lineage>
        <taxon>Bacteria</taxon>
        <taxon>Bacillati</taxon>
        <taxon>Bacillota</taxon>
        <taxon>Bacilli</taxon>
        <taxon>Lactobacillales</taxon>
        <taxon>Chungangia</taxon>
    </lineage>
</organism>
<name>A0ABV8X5I9_9LACT</name>
<dbReference type="EMBL" id="JBHSEC010000014">
    <property type="protein sequence ID" value="MFC4410319.1"/>
    <property type="molecule type" value="Genomic_DNA"/>
</dbReference>
<evidence type="ECO:0000313" key="2">
    <source>
        <dbReference type="Proteomes" id="UP001595817"/>
    </source>
</evidence>